<dbReference type="RefSeq" id="WP_244626509.1">
    <property type="nucleotide sequence ID" value="NZ_CAADFC020000009.1"/>
</dbReference>
<reference evidence="2" key="1">
    <citation type="submission" date="2019-02" db="EMBL/GenBank/DDBJ databases">
        <authorList>
            <person name="Pothier F.J."/>
        </authorList>
    </citation>
    <scope>NUCLEOTIDE SEQUENCE</scope>
    <source>
        <strain evidence="2">CI-1B</strain>
    </source>
</reference>
<dbReference type="AlphaFoldDB" id="A0A508T9K1"/>
<evidence type="ECO:0008006" key="4">
    <source>
        <dbReference type="Google" id="ProtNLM"/>
    </source>
</evidence>
<gene>
    <name evidence="2" type="ORF">CI1B_28350</name>
</gene>
<keyword evidence="3" id="KW-1185">Reference proteome</keyword>
<evidence type="ECO:0000313" key="2">
    <source>
        <dbReference type="EMBL" id="VIO69628.1"/>
    </source>
</evidence>
<accession>A0A508T9K1</accession>
<comment type="caution">
    <text evidence="2">The sequence shown here is derived from an EMBL/GenBank/DDBJ whole genome shotgun (WGS) entry which is preliminary data.</text>
</comment>
<dbReference type="EMBL" id="CAADFC020000009">
    <property type="protein sequence ID" value="VIO69628.1"/>
    <property type="molecule type" value="Genomic_DNA"/>
</dbReference>
<proteinExistence type="predicted"/>
<organism evidence="2 3">
    <name type="scientific">Bradyrhizobium ivorense</name>
    <dbReference type="NCBI Taxonomy" id="2511166"/>
    <lineage>
        <taxon>Bacteria</taxon>
        <taxon>Pseudomonadati</taxon>
        <taxon>Pseudomonadota</taxon>
        <taxon>Alphaproteobacteria</taxon>
        <taxon>Hyphomicrobiales</taxon>
        <taxon>Nitrobacteraceae</taxon>
        <taxon>Bradyrhizobium</taxon>
    </lineage>
</organism>
<feature type="region of interest" description="Disordered" evidence="1">
    <location>
        <begin position="49"/>
        <end position="70"/>
    </location>
</feature>
<name>A0A508T9K1_9BRAD</name>
<evidence type="ECO:0000256" key="1">
    <source>
        <dbReference type="SAM" id="MobiDB-lite"/>
    </source>
</evidence>
<protein>
    <recommendedName>
        <fullName evidence="4">DUF1835 domain-containing protein</fullName>
    </recommendedName>
</protein>
<evidence type="ECO:0000313" key="3">
    <source>
        <dbReference type="Proteomes" id="UP000328092"/>
    </source>
</evidence>
<dbReference type="Proteomes" id="UP000328092">
    <property type="component" value="Unassembled WGS sequence"/>
</dbReference>
<sequence>MLNERPMKRLILTSSSGTDLERAGLAASVASVWFRFVWGPLPSPQQLDAYFGAGSDQSPGDQSPGDHWSDWFPRSRERDAVRDLTFIEYCASFDRIELWFDPDPNDQMQLACLLDHVRSHPETVAKLELRLVGFDLMMIEPTWKGWSEVPLVKVRPAHVEAASKVWRAYCASTPEASFDVLPHDLSAFPLLRPALLDLLQELPWSGSGLGATEMRLLELIGAGFMSTNTLFYLRGFRQRGVFNDKEIGTLLQGLAHGPRPAIAGLDDELRVIDPENRRARVEAYRRSRLTVTEFGKAVLAGADDFSRHNPIDRWWGGTHLTNDNLWRWNLALTKS</sequence>